<proteinExistence type="predicted"/>
<feature type="compositionally biased region" description="Polar residues" evidence="2">
    <location>
        <begin position="1232"/>
        <end position="1252"/>
    </location>
</feature>
<dbReference type="PANTHER" id="PTHR46007:SF12">
    <property type="entry name" value="C2H2-TYPE DOMAIN-CONTAINING PROTEIN-RELATED"/>
    <property type="match status" value="1"/>
</dbReference>
<accession>U6GWP5</accession>
<dbReference type="InterPro" id="IPR051647">
    <property type="entry name" value="Mediator_comp_sub12"/>
</dbReference>
<feature type="compositionally biased region" description="Polar residues" evidence="2">
    <location>
        <begin position="406"/>
        <end position="429"/>
    </location>
</feature>
<keyword evidence="4" id="KW-1185">Reference proteome</keyword>
<feature type="region of interest" description="Disordered" evidence="2">
    <location>
        <begin position="643"/>
        <end position="663"/>
    </location>
</feature>
<feature type="region of interest" description="Disordered" evidence="2">
    <location>
        <begin position="897"/>
        <end position="917"/>
    </location>
</feature>
<feature type="coiled-coil region" evidence="1">
    <location>
        <begin position="492"/>
        <end position="553"/>
    </location>
</feature>
<dbReference type="OMA" id="CCCEIAY"/>
<feature type="compositionally biased region" description="Low complexity" evidence="2">
    <location>
        <begin position="46"/>
        <end position="55"/>
    </location>
</feature>
<evidence type="ECO:0000256" key="1">
    <source>
        <dbReference type="SAM" id="Coils"/>
    </source>
</evidence>
<evidence type="ECO:0000256" key="2">
    <source>
        <dbReference type="SAM" id="MobiDB-lite"/>
    </source>
</evidence>
<feature type="compositionally biased region" description="Low complexity" evidence="2">
    <location>
        <begin position="360"/>
        <end position="369"/>
    </location>
</feature>
<feature type="compositionally biased region" description="Low complexity" evidence="2">
    <location>
        <begin position="467"/>
        <end position="482"/>
    </location>
</feature>
<sequence length="1777" mass="200916">MPRSVAGFGRNNAATGSAATMAEEDFFSLLLSNHIGGGSGMPPDEQQQQQRFLQKQQRRSRLQQRGKQRNEQHFRGITKSNCSDGSDVKDVLQRQVRPPYHASTAAHGAVEAGAANTVTASAERWQLLQGEQVQQLQRSRWQTGIDSFLERQRGRHPLPHRQKQLQRHRQRILSRQVIARCKGDSQPISRTSSSSNDSRRSKYSKQRALNCSSRLRRGSCTGTARRRNSSITSGSCNKRGTVSGKLRRSSREPHCSISAGTDDTGRGQKPARHLRASSSCRCSNINSSRSCCSRRASSRSLAGPWVQQQHQDAKEQHEMQSQQQKQQRLQQQGFHSDSSRSSEDSFASLISRSRRLLLGGSRSLGQQQQHIRRQRQPEQLLQPRRPQSQSRLLQSDDLAGWKERQTQQQNHSSTNRSTSCRSFNSTNNVSRKKDDASATRERNCSVDSPPESFRHSRDPQDDAGWPEQQQRAAQQEGGGHRQQQQEEQGKKLRDVEDAIRQARLLLQQQQQQQQKLKELQAQQLLLQKQQLHHQKGEKELREWHQELQQDSREQQQRQRVIVSQQQQKCLTAAAAAAVGALQQQLQLLRVGAAAAAAAQAAAAHDIQKQELQKSITLLQLELQSTVGAKQQQEKLQEEQREAAAAAAAQEVEERLRHQHSMHQQYTEQIQELQCAHQKKIQEVQQQHQRQLQQQLLQQQQAARSEREQLQQQLQEAQEALETLRLQREDEKAEKDKLQRAEAAELRRMKESNILLRQQMQQQEQQIQQQQQQLNLLHEQTEKDAQERREKQQQQEQQMLQAVAQLNAAASHKEARLQSLQREKEADKLQLEREKQMVLLQSEELEEARQRLAAAISQQQQQQQTLHEQQHQLLRLQRQHQQQKDEIATLQQQLQQLQQQNEAAEREHEERYAHLQAESSQRLQQLLQQEKQLRREIAAQRELFRKGSSSTDELLLAKHELTTLKHELQELLAEETGKREALHRQNEQQKQEIATKQQLLRCLMQEKAALEAQLSQLQQQQQQQEQQYKDACKQHVAQTLQLQQQREEEQQKTQQLQGKLEQQQQELLLQQQKLGCLARQNKEKEHQMLLLRREEAALYERLDSESATATKLREALSTAQQTVQQQRQQLLQLQQACMKGGERVDEELLKQTNPNTPAVAGAMVAAAIDTVADPSASSLTFDSTKAKCVGEAVVTDALTVNRTTDSTHSLGAVLLQKLPREILDPSTAKDDGQQQQKHNSEAPKQSRQSSADTCDTELHADGNSSGCSIHAAHEEQSNRRSSSSSSIRTRSAGSDRSNCISCGSSKFRSSFSLFRRRGKTRRSDMGCSTEVHSQQPLQPEDTPRFGPAAYLLQKLSNPPLSRDTEKEPTQQPTEASAGSLNMGNACGSKESSGGNHLAVLQRELSGVSRSIFAARKRMRQVQQQRQNVWRQRQILERQQQKRQQEEAEIYELLARQSCCCEIAYQDLLQQSIRFASAVRNKQKLEAAAAALAPPGDPAFAATECVAANIEARADDAAHGHFEGFFAASQEADNEEALRILLGAAGRSKVRAAIQYWTREASSAKWILQRAHAERDTAANTRQDAQQQLQQLQQRADAERQQLHQLQQEELALQSEEMLCGDELRNLASKEQQLLLQSRQGHNRSSSRSCSRVLPSRTRTHSSNSSRSSSKSGTGGSRSASAEPHTRSSCSRAKCSELPSLSSSAASDDGETSSGRGLRALDSLEKLLQQHSMFPVSPSLAHGDPDVAAEAAAAGVMDTEHSRSTFCSFWVQLEDSSGL</sequence>
<dbReference type="VEuPathDB" id="ToxoDB:EAH_00041990"/>
<feature type="region of interest" description="Disordered" evidence="2">
    <location>
        <begin position="360"/>
        <end position="492"/>
    </location>
</feature>
<feature type="region of interest" description="Disordered" evidence="2">
    <location>
        <begin position="1634"/>
        <end position="1692"/>
    </location>
</feature>
<dbReference type="GO" id="GO:0045944">
    <property type="term" value="P:positive regulation of transcription by RNA polymerase II"/>
    <property type="evidence" value="ECO:0007669"/>
    <property type="project" value="TreeGrafter"/>
</dbReference>
<feature type="compositionally biased region" description="Basic residues" evidence="2">
    <location>
        <begin position="56"/>
        <end position="67"/>
    </location>
</feature>
<feature type="region of interest" description="Disordered" evidence="2">
    <location>
        <begin position="1357"/>
        <end position="1392"/>
    </location>
</feature>
<feature type="compositionally biased region" description="Low complexity" evidence="2">
    <location>
        <begin position="1642"/>
        <end position="1679"/>
    </location>
</feature>
<dbReference type="GeneID" id="25272269"/>
<feature type="compositionally biased region" description="Basic and acidic residues" evidence="2">
    <location>
        <begin position="902"/>
        <end position="912"/>
    </location>
</feature>
<name>U6GWP5_EIMAC</name>
<feature type="region of interest" description="Disordered" evidence="2">
    <location>
        <begin position="1318"/>
        <end position="1344"/>
    </location>
</feature>
<reference evidence="3" key="1">
    <citation type="submission" date="2013-10" db="EMBL/GenBank/DDBJ databases">
        <title>Genomic analysis of the causative agents of coccidiosis in chickens.</title>
        <authorList>
            <person name="Reid A.J."/>
            <person name="Blake D."/>
            <person name="Billington K."/>
            <person name="Browne H."/>
            <person name="Dunn M."/>
            <person name="Hung S."/>
            <person name="Kawahara F."/>
            <person name="Miranda-Saavedra D."/>
            <person name="Mourier T."/>
            <person name="Nagra H."/>
            <person name="Otto T.D."/>
            <person name="Rawlings N."/>
            <person name="Sanchez A."/>
            <person name="Sanders M."/>
            <person name="Subramaniam C."/>
            <person name="Tay Y."/>
            <person name="Dear P."/>
            <person name="Doerig C."/>
            <person name="Gruber A."/>
            <person name="Parkinson J."/>
            <person name="Shirley M."/>
            <person name="Wan K.L."/>
            <person name="Berriman M."/>
            <person name="Tomley F."/>
            <person name="Pain A."/>
        </authorList>
    </citation>
    <scope>NUCLEOTIDE SEQUENCE</scope>
    <source>
        <strain evidence="3">Houghton</strain>
    </source>
</reference>
<feature type="region of interest" description="Disordered" evidence="2">
    <location>
        <begin position="149"/>
        <end position="278"/>
    </location>
</feature>
<dbReference type="Proteomes" id="UP000018050">
    <property type="component" value="Unassembled WGS sequence"/>
</dbReference>
<feature type="coiled-coil region" evidence="1">
    <location>
        <begin position="1108"/>
        <end position="1135"/>
    </location>
</feature>
<feature type="compositionally biased region" description="Basic residues" evidence="2">
    <location>
        <begin position="153"/>
        <end position="172"/>
    </location>
</feature>
<feature type="compositionally biased region" description="Low complexity" evidence="2">
    <location>
        <begin position="319"/>
        <end position="332"/>
    </location>
</feature>
<dbReference type="EMBL" id="HG673467">
    <property type="protein sequence ID" value="CDI83688.1"/>
    <property type="molecule type" value="Genomic_DNA"/>
</dbReference>
<feature type="compositionally biased region" description="Polar residues" evidence="2">
    <location>
        <begin position="229"/>
        <end position="240"/>
    </location>
</feature>
<dbReference type="OrthoDB" id="348776at2759"/>
<organism evidence="3 4">
    <name type="scientific">Eimeria acervulina</name>
    <name type="common">Coccidian parasite</name>
    <dbReference type="NCBI Taxonomy" id="5801"/>
    <lineage>
        <taxon>Eukaryota</taxon>
        <taxon>Sar</taxon>
        <taxon>Alveolata</taxon>
        <taxon>Apicomplexa</taxon>
        <taxon>Conoidasida</taxon>
        <taxon>Coccidia</taxon>
        <taxon>Eucoccidiorida</taxon>
        <taxon>Eimeriorina</taxon>
        <taxon>Eimeriidae</taxon>
        <taxon>Eimeria</taxon>
    </lineage>
</organism>
<protein>
    <submittedName>
        <fullName evidence="3">Uncharacterized protein</fullName>
    </submittedName>
</protein>
<feature type="compositionally biased region" description="Low complexity" evidence="2">
    <location>
        <begin position="377"/>
        <end position="395"/>
    </location>
</feature>
<feature type="region of interest" description="Disordered" evidence="2">
    <location>
        <begin position="302"/>
        <end position="347"/>
    </location>
</feature>
<feature type="compositionally biased region" description="Basic and acidic residues" evidence="2">
    <location>
        <begin position="483"/>
        <end position="492"/>
    </location>
</feature>
<reference evidence="3" key="2">
    <citation type="submission" date="2013-10" db="EMBL/GenBank/DDBJ databases">
        <authorList>
            <person name="Aslett M."/>
        </authorList>
    </citation>
    <scope>NUCLEOTIDE SEQUENCE</scope>
    <source>
        <strain evidence="3">Houghton</strain>
    </source>
</reference>
<feature type="compositionally biased region" description="Polar residues" evidence="2">
    <location>
        <begin position="1368"/>
        <end position="1381"/>
    </location>
</feature>
<dbReference type="RefSeq" id="XP_013247219.1">
    <property type="nucleotide sequence ID" value="XM_013391765.1"/>
</dbReference>
<feature type="region of interest" description="Disordered" evidence="2">
    <location>
        <begin position="1224"/>
        <end position="1297"/>
    </location>
</feature>
<feature type="coiled-coil region" evidence="1">
    <location>
        <begin position="1566"/>
        <end position="1614"/>
    </location>
</feature>
<dbReference type="PANTHER" id="PTHR46007">
    <property type="entry name" value="MEDIATOR OF RNA POLYMERASE II TRANSCRIPTION SUBUNIT 12"/>
    <property type="match status" value="1"/>
</dbReference>
<feature type="region of interest" description="Disordered" evidence="2">
    <location>
        <begin position="33"/>
        <end position="88"/>
    </location>
</feature>
<feature type="compositionally biased region" description="Basic and acidic residues" evidence="2">
    <location>
        <begin position="431"/>
        <end position="444"/>
    </location>
</feature>
<dbReference type="GO" id="GO:0003713">
    <property type="term" value="F:transcription coactivator activity"/>
    <property type="evidence" value="ECO:0007669"/>
    <property type="project" value="TreeGrafter"/>
</dbReference>
<feature type="compositionally biased region" description="Low complexity" evidence="2">
    <location>
        <begin position="1278"/>
        <end position="1293"/>
    </location>
</feature>
<gene>
    <name evidence="3" type="ORF">EAH_00041990</name>
</gene>
<keyword evidence="1" id="KW-0175">Coiled coil</keyword>
<evidence type="ECO:0000313" key="4">
    <source>
        <dbReference type="Proteomes" id="UP000018050"/>
    </source>
</evidence>
<evidence type="ECO:0000313" key="3">
    <source>
        <dbReference type="EMBL" id="CDI83688.1"/>
    </source>
</evidence>
<dbReference type="GO" id="GO:0016592">
    <property type="term" value="C:mediator complex"/>
    <property type="evidence" value="ECO:0007669"/>
    <property type="project" value="TreeGrafter"/>
</dbReference>